<reference evidence="2 3" key="1">
    <citation type="submission" date="2015-10" db="EMBL/GenBank/DDBJ databases">
        <title>Full genome of DAOMC 229536 Phialocephala scopiformis, a fungal endophyte of spruce producing the potent anti-insectan compound rugulosin.</title>
        <authorList>
            <consortium name="DOE Joint Genome Institute"/>
            <person name="Walker A.K."/>
            <person name="Frasz S.L."/>
            <person name="Seifert K.A."/>
            <person name="Miller J.D."/>
            <person name="Mondo S.J."/>
            <person name="Labutti K."/>
            <person name="Lipzen A."/>
            <person name="Dockter R."/>
            <person name="Kennedy M."/>
            <person name="Grigoriev I.V."/>
            <person name="Spatafora J.W."/>
        </authorList>
    </citation>
    <scope>NUCLEOTIDE SEQUENCE [LARGE SCALE GENOMIC DNA]</scope>
    <source>
        <strain evidence="2 3">CBS 120377</strain>
    </source>
</reference>
<protein>
    <recommendedName>
        <fullName evidence="1">CYTH domain-containing protein</fullName>
    </recommendedName>
</protein>
<organism evidence="2 3">
    <name type="scientific">Mollisia scopiformis</name>
    <name type="common">Conifer needle endophyte fungus</name>
    <name type="synonym">Phialocephala scopiformis</name>
    <dbReference type="NCBI Taxonomy" id="149040"/>
    <lineage>
        <taxon>Eukaryota</taxon>
        <taxon>Fungi</taxon>
        <taxon>Dikarya</taxon>
        <taxon>Ascomycota</taxon>
        <taxon>Pezizomycotina</taxon>
        <taxon>Leotiomycetes</taxon>
        <taxon>Helotiales</taxon>
        <taxon>Mollisiaceae</taxon>
        <taxon>Mollisia</taxon>
    </lineage>
</organism>
<dbReference type="AlphaFoldDB" id="A0A194X356"/>
<name>A0A194X356_MOLSC</name>
<dbReference type="Pfam" id="PF01928">
    <property type="entry name" value="CYTH"/>
    <property type="match status" value="1"/>
</dbReference>
<feature type="domain" description="CYTH" evidence="1">
    <location>
        <begin position="34"/>
        <end position="166"/>
    </location>
</feature>
<dbReference type="InterPro" id="IPR033469">
    <property type="entry name" value="CYTH-like_dom_sf"/>
</dbReference>
<dbReference type="PANTHER" id="PTHR14586">
    <property type="entry name" value="THIAMINE-TRIPHOSPHATASE"/>
    <property type="match status" value="1"/>
</dbReference>
<dbReference type="GO" id="GO:0000287">
    <property type="term" value="F:magnesium ion binding"/>
    <property type="evidence" value="ECO:0007669"/>
    <property type="project" value="TreeGrafter"/>
</dbReference>
<keyword evidence="3" id="KW-1185">Reference proteome</keyword>
<dbReference type="InterPro" id="IPR023577">
    <property type="entry name" value="CYTH_domain"/>
</dbReference>
<proteinExistence type="predicted"/>
<dbReference type="GeneID" id="28832489"/>
<dbReference type="KEGG" id="psco:LY89DRAFT_784240"/>
<sequence>MRSYEIEQKFAFNLALLARFRTNRGSPPFRSLCHQQTERLQDEYFDSANQLSKNGVWIRKRNESWEAKHRQGGDYLRSSFYETDKVDEIKRLVAKYAPAEDSPRLEANFGLNSICRYLTTRETFVADHRFTIMLDSTDFGHSVGEVELQTRDPTAAHADIDKFMQKYAWFFVNKTPPKGKMTAYFELYGHPSKSDL</sequence>
<evidence type="ECO:0000313" key="2">
    <source>
        <dbReference type="EMBL" id="KUJ14257.1"/>
    </source>
</evidence>
<dbReference type="SUPFAM" id="SSF55154">
    <property type="entry name" value="CYTH-like phosphatases"/>
    <property type="match status" value="1"/>
</dbReference>
<dbReference type="InParanoid" id="A0A194X356"/>
<dbReference type="Gene3D" id="2.40.320.10">
    <property type="entry name" value="Hypothetical Protein Pfu-838710-001"/>
    <property type="match status" value="1"/>
</dbReference>
<dbReference type="EMBL" id="KQ947420">
    <property type="protein sequence ID" value="KUJ14257.1"/>
    <property type="molecule type" value="Genomic_DNA"/>
</dbReference>
<evidence type="ECO:0000259" key="1">
    <source>
        <dbReference type="Pfam" id="PF01928"/>
    </source>
</evidence>
<dbReference type="PANTHER" id="PTHR14586:SF1">
    <property type="entry name" value="THIAMINE-TRIPHOSPHATASE"/>
    <property type="match status" value="1"/>
</dbReference>
<gene>
    <name evidence="2" type="ORF">LY89DRAFT_784240</name>
</gene>
<dbReference type="RefSeq" id="XP_018068612.1">
    <property type="nucleotide sequence ID" value="XM_018222763.1"/>
</dbReference>
<dbReference type="GO" id="GO:0042357">
    <property type="term" value="P:thiamine diphosphate metabolic process"/>
    <property type="evidence" value="ECO:0007669"/>
    <property type="project" value="TreeGrafter"/>
</dbReference>
<dbReference type="Proteomes" id="UP000070700">
    <property type="component" value="Unassembled WGS sequence"/>
</dbReference>
<accession>A0A194X356</accession>
<dbReference type="OrthoDB" id="442176at2759"/>
<evidence type="ECO:0000313" key="3">
    <source>
        <dbReference type="Proteomes" id="UP000070700"/>
    </source>
</evidence>
<dbReference type="GO" id="GO:0050333">
    <property type="term" value="F:thiamine triphosphate phosphatase activity"/>
    <property type="evidence" value="ECO:0007669"/>
    <property type="project" value="InterPro"/>
</dbReference>
<dbReference type="InterPro" id="IPR039582">
    <property type="entry name" value="THTPA"/>
</dbReference>